<evidence type="ECO:0000313" key="7">
    <source>
        <dbReference type="EMBL" id="GAA3280054.1"/>
    </source>
</evidence>
<reference evidence="8" key="1">
    <citation type="journal article" date="2019" name="Int. J. Syst. Evol. Microbiol.">
        <title>The Global Catalogue of Microorganisms (GCM) 10K type strain sequencing project: providing services to taxonomists for standard genome sequencing and annotation.</title>
        <authorList>
            <consortium name="The Broad Institute Genomics Platform"/>
            <consortium name="The Broad Institute Genome Sequencing Center for Infectious Disease"/>
            <person name="Wu L."/>
            <person name="Ma J."/>
        </authorList>
    </citation>
    <scope>NUCLEOTIDE SEQUENCE [LARGE SCALE GENOMIC DNA]</scope>
    <source>
        <strain evidence="8">JCM 11483</strain>
    </source>
</reference>
<name>A0ABP6R7J0_9MICC</name>
<feature type="region of interest" description="Disordered" evidence="6">
    <location>
        <begin position="1"/>
        <end position="41"/>
    </location>
</feature>
<comment type="cofactor">
    <cofactor evidence="1">
        <name>Zn(2+)</name>
        <dbReference type="ChEBI" id="CHEBI:29105"/>
    </cofactor>
</comment>
<dbReference type="CDD" id="cd08255">
    <property type="entry name" value="2-desacetyl-2-hydroxyethyl_bacteriochlorophyllide_like"/>
    <property type="match status" value="1"/>
</dbReference>
<dbReference type="InterPro" id="IPR011032">
    <property type="entry name" value="GroES-like_sf"/>
</dbReference>
<evidence type="ECO:0000256" key="6">
    <source>
        <dbReference type="SAM" id="MobiDB-lite"/>
    </source>
</evidence>
<keyword evidence="5" id="KW-0560">Oxidoreductase</keyword>
<dbReference type="PANTHER" id="PTHR43350">
    <property type="entry name" value="NAD-DEPENDENT ALCOHOL DEHYDROGENASE"/>
    <property type="match status" value="1"/>
</dbReference>
<keyword evidence="8" id="KW-1185">Reference proteome</keyword>
<comment type="similarity">
    <text evidence="2">Belongs to the zinc-containing alcohol dehydrogenase family.</text>
</comment>
<gene>
    <name evidence="7" type="ORF">GCM10020260_03830</name>
</gene>
<accession>A0ABP6R7J0</accession>
<evidence type="ECO:0000256" key="3">
    <source>
        <dbReference type="ARBA" id="ARBA00022723"/>
    </source>
</evidence>
<sequence length="366" mass="38609">MDLGTLRSGRPATSQPASGPTSEAAPDTSSDMPGSCTPLSRQYWTVAPGRGEIRRAPVPEPGPGDVLVETLLSGISRGTETLVHRGEVPESVAPRMRAPLQLGDLPHPVSHGYLAVGVVRAAADREGEQLIGRTVFCLGGHRDHLVVPAGDCHPLPEGCPADRALLAGIAEPALNAIWEAPATLGDRLCVVGAGLVGLTTALLASSLGPERLQVLDVDEDRRDLARRLGLEATTPEEAAGDVDVVFHASATEDGLAAALRLAGDDAVVVEQSWFGRTAPRVPLGEDFHARRLRLVASQVGEVAAPRRERRSRRQRLGLALGMLDARFDALLTGRSPLDELPTVMDALSTGSPEWCSTLCPVIDHTS</sequence>
<comment type="caution">
    <text evidence="7">The sequence shown here is derived from an EMBL/GenBank/DDBJ whole genome shotgun (WGS) entry which is preliminary data.</text>
</comment>
<dbReference type="RefSeq" id="WP_344717578.1">
    <property type="nucleotide sequence ID" value="NZ_BAAAYG010000002.1"/>
</dbReference>
<dbReference type="SUPFAM" id="SSF51735">
    <property type="entry name" value="NAD(P)-binding Rossmann-fold domains"/>
    <property type="match status" value="1"/>
</dbReference>
<evidence type="ECO:0000256" key="5">
    <source>
        <dbReference type="ARBA" id="ARBA00023002"/>
    </source>
</evidence>
<evidence type="ECO:0000313" key="8">
    <source>
        <dbReference type="Proteomes" id="UP001501736"/>
    </source>
</evidence>
<dbReference type="Gene3D" id="3.90.180.10">
    <property type="entry name" value="Medium-chain alcohol dehydrogenases, catalytic domain"/>
    <property type="match status" value="2"/>
</dbReference>
<evidence type="ECO:0000256" key="4">
    <source>
        <dbReference type="ARBA" id="ARBA00022833"/>
    </source>
</evidence>
<proteinExistence type="inferred from homology"/>
<protein>
    <submittedName>
        <fullName evidence="7">Zinc-binding alcohol dehydrogenase</fullName>
    </submittedName>
</protein>
<dbReference type="EMBL" id="BAAAYG010000002">
    <property type="protein sequence ID" value="GAA3280054.1"/>
    <property type="molecule type" value="Genomic_DNA"/>
</dbReference>
<organism evidence="7 8">
    <name type="scientific">Nesterenkonia halobia</name>
    <dbReference type="NCBI Taxonomy" id="37922"/>
    <lineage>
        <taxon>Bacteria</taxon>
        <taxon>Bacillati</taxon>
        <taxon>Actinomycetota</taxon>
        <taxon>Actinomycetes</taxon>
        <taxon>Micrococcales</taxon>
        <taxon>Micrococcaceae</taxon>
        <taxon>Nesterenkonia</taxon>
    </lineage>
</organism>
<feature type="compositionally biased region" description="Polar residues" evidence="6">
    <location>
        <begin position="11"/>
        <end position="41"/>
    </location>
</feature>
<dbReference type="SUPFAM" id="SSF50129">
    <property type="entry name" value="GroES-like"/>
    <property type="match status" value="1"/>
</dbReference>
<dbReference type="InterPro" id="IPR036291">
    <property type="entry name" value="NAD(P)-bd_dom_sf"/>
</dbReference>
<evidence type="ECO:0000256" key="1">
    <source>
        <dbReference type="ARBA" id="ARBA00001947"/>
    </source>
</evidence>
<evidence type="ECO:0000256" key="2">
    <source>
        <dbReference type="ARBA" id="ARBA00008072"/>
    </source>
</evidence>
<keyword evidence="4" id="KW-0862">Zinc</keyword>
<keyword evidence="3" id="KW-0479">Metal-binding</keyword>
<dbReference type="PANTHER" id="PTHR43350:SF19">
    <property type="entry name" value="D-GULOSIDE 3-DEHYDROGENASE"/>
    <property type="match status" value="1"/>
</dbReference>
<dbReference type="Proteomes" id="UP001501736">
    <property type="component" value="Unassembled WGS sequence"/>
</dbReference>
<dbReference type="Gene3D" id="3.40.50.720">
    <property type="entry name" value="NAD(P)-binding Rossmann-like Domain"/>
    <property type="match status" value="1"/>
</dbReference>